<feature type="region of interest" description="Disordered" evidence="1">
    <location>
        <begin position="400"/>
        <end position="420"/>
    </location>
</feature>
<gene>
    <name evidence="2" type="ORF">PHYEVI_LOCUS4958</name>
</gene>
<feature type="compositionally biased region" description="Acidic residues" evidence="1">
    <location>
        <begin position="411"/>
        <end position="420"/>
    </location>
</feature>
<protein>
    <submittedName>
        <fullName evidence="2">Uncharacterized protein</fullName>
    </submittedName>
</protein>
<dbReference type="EMBL" id="OU900095">
    <property type="protein sequence ID" value="CAG9858569.1"/>
    <property type="molecule type" value="Genomic_DNA"/>
</dbReference>
<dbReference type="Proteomes" id="UP001153712">
    <property type="component" value="Chromosome 2"/>
</dbReference>
<accession>A0A9N9TMQ1</accession>
<proteinExistence type="predicted"/>
<feature type="compositionally biased region" description="Basic and acidic residues" evidence="1">
    <location>
        <begin position="400"/>
        <end position="410"/>
    </location>
</feature>
<evidence type="ECO:0000313" key="2">
    <source>
        <dbReference type="EMBL" id="CAG9858569.1"/>
    </source>
</evidence>
<evidence type="ECO:0000256" key="1">
    <source>
        <dbReference type="SAM" id="MobiDB-lite"/>
    </source>
</evidence>
<reference evidence="2" key="1">
    <citation type="submission" date="2022-01" db="EMBL/GenBank/DDBJ databases">
        <authorList>
            <person name="King R."/>
        </authorList>
    </citation>
    <scope>NUCLEOTIDE SEQUENCE</scope>
</reference>
<name>A0A9N9TMQ1_PHYSR</name>
<feature type="compositionally biased region" description="Basic and acidic residues" evidence="1">
    <location>
        <begin position="505"/>
        <end position="527"/>
    </location>
</feature>
<dbReference type="OrthoDB" id="10690909at2759"/>
<dbReference type="AlphaFoldDB" id="A0A9N9TMQ1"/>
<keyword evidence="3" id="KW-1185">Reference proteome</keyword>
<organism evidence="2 3">
    <name type="scientific">Phyllotreta striolata</name>
    <name type="common">Striped flea beetle</name>
    <name type="synonym">Crioceris striolata</name>
    <dbReference type="NCBI Taxonomy" id="444603"/>
    <lineage>
        <taxon>Eukaryota</taxon>
        <taxon>Metazoa</taxon>
        <taxon>Ecdysozoa</taxon>
        <taxon>Arthropoda</taxon>
        <taxon>Hexapoda</taxon>
        <taxon>Insecta</taxon>
        <taxon>Pterygota</taxon>
        <taxon>Neoptera</taxon>
        <taxon>Endopterygota</taxon>
        <taxon>Coleoptera</taxon>
        <taxon>Polyphaga</taxon>
        <taxon>Cucujiformia</taxon>
        <taxon>Chrysomeloidea</taxon>
        <taxon>Chrysomelidae</taxon>
        <taxon>Galerucinae</taxon>
        <taxon>Alticini</taxon>
        <taxon>Phyllotreta</taxon>
    </lineage>
</organism>
<evidence type="ECO:0000313" key="3">
    <source>
        <dbReference type="Proteomes" id="UP001153712"/>
    </source>
</evidence>
<sequence length="779" mass="90371">MDVVNKEKQRREQLFHCSLNYAIKTNPVYVRHSKRMMQDNTKDFEKILQKEELLNKCIEENHCHSNLDITINSVENLPAEGGENGMEENGSVKMESPITRKNIERSMPRLNDFKELGIVEKRKTQFISKINHLFGRNMGEYHLVTADYNKHCDNNLNGSQTERKPFVIKRKIATSIKELKNLFENKQDEKNTPVGKFTDYNNYACSTKSVVYLHVKEQEEQNEILSDSTSTSSIDNDKLDFTSSPKINGEEEFDNNISNYNQVTSMTTNKIEIAMKSIEVGNEDNVVKDEDSNVAQENHNQLIFQTLGEIETIIELDESDPETDIIRDNDENSNESEISIEINENEMENKCSITIDENEEQYESTENTECESEGEDVPKIIISLIKGSYAEKINLSTVDDKESNEINEKEEKEEETKEEEINEINSVNNETYDNIINENDQMNNITKKTNEINEIDEINNVNNETDDNEINKINKINEMNEIETSTKTIQTCEKFTQTVDYVAHENKKDQIANPRSEDSPQHIHEEKNETDEEEFEQSTEHIQFQEEIQFKINIDTLNQRVNDDKINFDEINSPNNNTSTQPVVLIFKTIQQSPTENKLNQRVDKRMEFSTHRFKVESVDSNDETTLSKYKSCKNLTIYNNNGKVKTLSSSLKRFKSETELYDSGDIFTMPKVLPQKKDNTLISRIYKQLNASNLILAPKLEATIKDTFTAEILAEEEHKSKRNKKENYCVNLPDQRNNMLNRKYPLDKFQRSRDIEALAKKKIVQGALSKAQFQERQI</sequence>
<feature type="region of interest" description="Disordered" evidence="1">
    <location>
        <begin position="505"/>
        <end position="536"/>
    </location>
</feature>